<accession>A0A833T7X9</accession>
<reference evidence="1" key="1">
    <citation type="submission" date="2020-04" db="EMBL/GenBank/DDBJ databases">
        <title>Hybrid Assembly of Korean Phytophthora infestans isolates.</title>
        <authorList>
            <person name="Prokchorchik M."/>
            <person name="Lee Y."/>
            <person name="Seo J."/>
            <person name="Cho J.-H."/>
            <person name="Park Y.-E."/>
            <person name="Jang D.-C."/>
            <person name="Im J.-S."/>
            <person name="Choi J.-G."/>
            <person name="Park H.-J."/>
            <person name="Lee G.-B."/>
            <person name="Lee Y.-G."/>
            <person name="Hong S.-Y."/>
            <person name="Cho K."/>
            <person name="Sohn K.H."/>
        </authorList>
    </citation>
    <scope>NUCLEOTIDE SEQUENCE</scope>
    <source>
        <strain evidence="1">KR_1_A1</strain>
    </source>
</reference>
<protein>
    <submittedName>
        <fullName evidence="1">Uncharacterized protein</fullName>
    </submittedName>
</protein>
<proteinExistence type="predicted"/>
<evidence type="ECO:0000313" key="2">
    <source>
        <dbReference type="Proteomes" id="UP000602510"/>
    </source>
</evidence>
<keyword evidence="2" id="KW-1185">Reference proteome</keyword>
<name>A0A833T7X9_PHYIN</name>
<dbReference type="EMBL" id="WSZM01000327">
    <property type="protein sequence ID" value="KAF4035246.1"/>
    <property type="molecule type" value="Genomic_DNA"/>
</dbReference>
<dbReference type="AlphaFoldDB" id="A0A833T7X9"/>
<dbReference type="Proteomes" id="UP000602510">
    <property type="component" value="Unassembled WGS sequence"/>
</dbReference>
<organism evidence="1 2">
    <name type="scientific">Phytophthora infestans</name>
    <name type="common">Potato late blight agent</name>
    <name type="synonym">Botrytis infestans</name>
    <dbReference type="NCBI Taxonomy" id="4787"/>
    <lineage>
        <taxon>Eukaryota</taxon>
        <taxon>Sar</taxon>
        <taxon>Stramenopiles</taxon>
        <taxon>Oomycota</taxon>
        <taxon>Peronosporomycetes</taxon>
        <taxon>Peronosporales</taxon>
        <taxon>Peronosporaceae</taxon>
        <taxon>Phytophthora</taxon>
    </lineage>
</organism>
<sequence>MEAFAKMDVMDYEFAKLQELLRKRGAISLLFIALERFIHRSNALEEGHEADKKQRGEHV</sequence>
<comment type="caution">
    <text evidence="1">The sequence shown here is derived from an EMBL/GenBank/DDBJ whole genome shotgun (WGS) entry which is preliminary data.</text>
</comment>
<gene>
    <name evidence="1" type="ORF">GN244_ATG12748</name>
</gene>
<evidence type="ECO:0000313" key="1">
    <source>
        <dbReference type="EMBL" id="KAF4035246.1"/>
    </source>
</evidence>